<comment type="caution">
    <text evidence="1">The sequence shown here is derived from an EMBL/GenBank/DDBJ whole genome shotgun (WGS) entry which is preliminary data.</text>
</comment>
<dbReference type="AlphaFoldDB" id="A0A1D2QMP7"/>
<organism evidence="1 2">
    <name type="scientific">Candidatus Endobugula sertula</name>
    <name type="common">Bugula neritina bacterial symbiont</name>
    <dbReference type="NCBI Taxonomy" id="62101"/>
    <lineage>
        <taxon>Bacteria</taxon>
        <taxon>Pseudomonadati</taxon>
        <taxon>Pseudomonadota</taxon>
        <taxon>Gammaproteobacteria</taxon>
        <taxon>Cellvibrionales</taxon>
        <taxon>Cellvibrionaceae</taxon>
        <taxon>Candidatus Endobugula</taxon>
    </lineage>
</organism>
<evidence type="ECO:0000313" key="2">
    <source>
        <dbReference type="Proteomes" id="UP000242502"/>
    </source>
</evidence>
<accession>A0A1D2QMP7</accession>
<name>A0A1D2QMP7_9GAMM</name>
<evidence type="ECO:0000313" key="1">
    <source>
        <dbReference type="EMBL" id="ODS22851.1"/>
    </source>
</evidence>
<protein>
    <submittedName>
        <fullName evidence="1">Uncharacterized protein</fullName>
    </submittedName>
</protein>
<dbReference type="Proteomes" id="UP000242502">
    <property type="component" value="Unassembled WGS sequence"/>
</dbReference>
<sequence length="59" mass="6914">MTSAKQLAKTTPLILYQKGVLDLSEDPIKHTLVCVCEWFDQEYKIVYKLIDLQNLHSYQ</sequence>
<dbReference type="EMBL" id="MDLC01000049">
    <property type="protein sequence ID" value="ODS22851.1"/>
    <property type="molecule type" value="Genomic_DNA"/>
</dbReference>
<dbReference type="STRING" id="62101.AB835_11885"/>
<proteinExistence type="predicted"/>
<reference evidence="1 2" key="1">
    <citation type="journal article" date="2016" name="Appl. Environ. Microbiol.">
        <title>Lack of Overt Genome Reduction in the Bryostatin-Producing Bryozoan Symbiont "Candidatus Endobugula sertula".</title>
        <authorList>
            <person name="Miller I.J."/>
            <person name="Vanee N."/>
            <person name="Fong S.S."/>
            <person name="Lim-Fong G.E."/>
            <person name="Kwan J.C."/>
        </authorList>
    </citation>
    <scope>NUCLEOTIDE SEQUENCE [LARGE SCALE GENOMIC DNA]</scope>
    <source>
        <strain evidence="1">AB1-4</strain>
    </source>
</reference>
<gene>
    <name evidence="1" type="ORF">AB835_11885</name>
</gene>